<evidence type="ECO:0000256" key="2">
    <source>
        <dbReference type="ARBA" id="ARBA00005684"/>
    </source>
</evidence>
<dbReference type="Gene3D" id="3.20.20.80">
    <property type="entry name" value="Glycosidases"/>
    <property type="match status" value="1"/>
</dbReference>
<keyword evidence="5 10" id="KW-0328">Glycosyltransferase</keyword>
<keyword evidence="12" id="KW-1185">Reference proteome</keyword>
<evidence type="ECO:0000256" key="8">
    <source>
        <dbReference type="ARBA" id="ARBA00031423"/>
    </source>
</evidence>
<dbReference type="RefSeq" id="WP_186840266.1">
    <property type="nucleotide sequence ID" value="NZ_JACOOZ010000003.1"/>
</dbReference>
<dbReference type="NCBIfam" id="TIGR00217">
    <property type="entry name" value="malQ"/>
    <property type="match status" value="1"/>
</dbReference>
<evidence type="ECO:0000256" key="9">
    <source>
        <dbReference type="ARBA" id="ARBA00031501"/>
    </source>
</evidence>
<reference evidence="11 12" key="1">
    <citation type="submission" date="2020-08" db="EMBL/GenBank/DDBJ databases">
        <title>Genome public.</title>
        <authorList>
            <person name="Liu C."/>
            <person name="Sun Q."/>
        </authorList>
    </citation>
    <scope>NUCLEOTIDE SEQUENCE [LARGE SCALE GENOMIC DNA]</scope>
    <source>
        <strain evidence="11 12">BX4</strain>
    </source>
</reference>
<dbReference type="PANTHER" id="PTHR32438:SF5">
    <property type="entry name" value="4-ALPHA-GLUCANOTRANSFERASE DPE1, CHLOROPLASTIC_AMYLOPLASTIC"/>
    <property type="match status" value="1"/>
</dbReference>
<dbReference type="Pfam" id="PF02446">
    <property type="entry name" value="Glyco_hydro_77"/>
    <property type="match status" value="1"/>
</dbReference>
<dbReference type="PANTHER" id="PTHR32438">
    <property type="entry name" value="4-ALPHA-GLUCANOTRANSFERASE DPE1, CHLOROPLASTIC/AMYLOPLASTIC"/>
    <property type="match status" value="1"/>
</dbReference>
<comment type="similarity">
    <text evidence="2 10">Belongs to the disproportionating enzyme family.</text>
</comment>
<comment type="caution">
    <text evidence="11">The sequence shown here is derived from an EMBL/GenBank/DDBJ whole genome shotgun (WGS) entry which is preliminary data.</text>
</comment>
<evidence type="ECO:0000256" key="6">
    <source>
        <dbReference type="ARBA" id="ARBA00022679"/>
    </source>
</evidence>
<dbReference type="InterPro" id="IPR003385">
    <property type="entry name" value="Glyco_hydro_77"/>
</dbReference>
<evidence type="ECO:0000256" key="4">
    <source>
        <dbReference type="ARBA" id="ARBA00020295"/>
    </source>
</evidence>
<organism evidence="11 12">
    <name type="scientific">Eubacterium segne</name>
    <dbReference type="NCBI Taxonomy" id="2763045"/>
    <lineage>
        <taxon>Bacteria</taxon>
        <taxon>Bacillati</taxon>
        <taxon>Bacillota</taxon>
        <taxon>Clostridia</taxon>
        <taxon>Eubacteriales</taxon>
        <taxon>Eubacteriaceae</taxon>
        <taxon>Eubacterium</taxon>
    </lineage>
</organism>
<accession>A0ABR7F1P2</accession>
<evidence type="ECO:0000313" key="11">
    <source>
        <dbReference type="EMBL" id="MBC5667520.1"/>
    </source>
</evidence>
<keyword evidence="6 10" id="KW-0808">Transferase</keyword>
<evidence type="ECO:0000256" key="5">
    <source>
        <dbReference type="ARBA" id="ARBA00022676"/>
    </source>
</evidence>
<dbReference type="EMBL" id="JACOOZ010000003">
    <property type="protein sequence ID" value="MBC5667520.1"/>
    <property type="molecule type" value="Genomic_DNA"/>
</dbReference>
<evidence type="ECO:0000313" key="12">
    <source>
        <dbReference type="Proteomes" id="UP000597877"/>
    </source>
</evidence>
<dbReference type="InterPro" id="IPR017853">
    <property type="entry name" value="GH"/>
</dbReference>
<dbReference type="Proteomes" id="UP000597877">
    <property type="component" value="Unassembled WGS sequence"/>
</dbReference>
<comment type="catalytic activity">
    <reaction evidence="1 10">
        <text>Transfers a segment of a (1-&gt;4)-alpha-D-glucan to a new position in an acceptor, which may be glucose or a (1-&gt;4)-alpha-D-glucan.</text>
        <dbReference type="EC" id="2.4.1.25"/>
    </reaction>
</comment>
<evidence type="ECO:0000256" key="1">
    <source>
        <dbReference type="ARBA" id="ARBA00000439"/>
    </source>
</evidence>
<evidence type="ECO:0000256" key="3">
    <source>
        <dbReference type="ARBA" id="ARBA00012560"/>
    </source>
</evidence>
<evidence type="ECO:0000256" key="10">
    <source>
        <dbReference type="RuleBase" id="RU361207"/>
    </source>
</evidence>
<keyword evidence="7 10" id="KW-0119">Carbohydrate metabolism</keyword>
<gene>
    <name evidence="11" type="primary">malQ</name>
    <name evidence="11" type="ORF">H8S00_05930</name>
</gene>
<dbReference type="NCBIfam" id="NF011080">
    <property type="entry name" value="PRK14508.1-3"/>
    <property type="match status" value="1"/>
</dbReference>
<dbReference type="GO" id="GO:0004134">
    <property type="term" value="F:4-alpha-glucanotransferase activity"/>
    <property type="evidence" value="ECO:0007669"/>
    <property type="project" value="UniProtKB-EC"/>
</dbReference>
<sequence>MQENFSRSAGILMPVSSLPSPYGIGTFGKSAYEFVDNLVMARQKYWQVLPLGPTSYGDSPYASFSAFAGNPYFIDLDMLIEEELLTREYVESFRWNMEEQYVDYGMMYNSRFTVLKEAYHNSKHLGTEEYQDFLEENEFWLDGYCLYCACKKKFNYMAWQSWDDDIKFRKEKALQLYKEELAEEIDYYRFIQFMFYKQWNKLKEYANEKGIEIIGDIPIYVAMDSADVWQNPEVFQLDEDLEPKKVAGVPPDAFSETGQRWGNPLYDWDKIKKDDFSWWRKRMEHSANLYDVIRIDHFIGTVKYYAIPAEDNDARNGKWCKGPGMDLIKAIDESINGKSIIAEDLGVKMPEVVEVLEKSGYPGMKVLEFAFDGDRKNDHLPYNWIPNVVAYGGTHDNDTLVGYFSGMQHWELGYIREYMECRNGSIEDLVDKVFKTAYESVANLVIFQMQDVLKVGHIGRMNLPSSMGTNWRWRMLNGQFSHDKIERLRYLCDIYGR</sequence>
<name>A0ABR7F1P2_9FIRM</name>
<proteinExistence type="inferred from homology"/>
<evidence type="ECO:0000256" key="7">
    <source>
        <dbReference type="ARBA" id="ARBA00023277"/>
    </source>
</evidence>
<protein>
    <recommendedName>
        <fullName evidence="4 10">4-alpha-glucanotransferase</fullName>
        <ecNumber evidence="3 10">2.4.1.25</ecNumber>
    </recommendedName>
    <alternativeName>
        <fullName evidence="8 10">Amylomaltase</fullName>
    </alternativeName>
    <alternativeName>
        <fullName evidence="9 10">Disproportionating enzyme</fullName>
    </alternativeName>
</protein>
<dbReference type="EC" id="2.4.1.25" evidence="3 10"/>
<dbReference type="SUPFAM" id="SSF51445">
    <property type="entry name" value="(Trans)glycosidases"/>
    <property type="match status" value="1"/>
</dbReference>